<name>A0ABP3ZDC3_9PSEU</name>
<evidence type="ECO:0000259" key="2">
    <source>
        <dbReference type="Pfam" id="PF14219"/>
    </source>
</evidence>
<proteinExistence type="predicted"/>
<dbReference type="Proteomes" id="UP001499967">
    <property type="component" value="Unassembled WGS sequence"/>
</dbReference>
<evidence type="ECO:0000313" key="3">
    <source>
        <dbReference type="EMBL" id="GAA0919200.1"/>
    </source>
</evidence>
<feature type="transmembrane region" description="Helical" evidence="1">
    <location>
        <begin position="101"/>
        <end position="127"/>
    </location>
</feature>
<reference evidence="4" key="1">
    <citation type="journal article" date="2019" name="Int. J. Syst. Evol. Microbiol.">
        <title>The Global Catalogue of Microorganisms (GCM) 10K type strain sequencing project: providing services to taxonomists for standard genome sequencing and annotation.</title>
        <authorList>
            <consortium name="The Broad Institute Genomics Platform"/>
            <consortium name="The Broad Institute Genome Sequencing Center for Infectious Disease"/>
            <person name="Wu L."/>
            <person name="Ma J."/>
        </authorList>
    </citation>
    <scope>NUCLEOTIDE SEQUENCE [LARGE SCALE GENOMIC DNA]</scope>
    <source>
        <strain evidence="4">JCM 11117</strain>
    </source>
</reference>
<keyword evidence="4" id="KW-1185">Reference proteome</keyword>
<feature type="transmembrane region" description="Helical" evidence="1">
    <location>
        <begin position="22"/>
        <end position="41"/>
    </location>
</feature>
<evidence type="ECO:0000313" key="4">
    <source>
        <dbReference type="Proteomes" id="UP001499967"/>
    </source>
</evidence>
<dbReference type="InterPro" id="IPR025565">
    <property type="entry name" value="DUF4328"/>
</dbReference>
<comment type="caution">
    <text evidence="3">The sequence shown here is derived from an EMBL/GenBank/DDBJ whole genome shotgun (WGS) entry which is preliminary data.</text>
</comment>
<keyword evidence="1" id="KW-0472">Membrane</keyword>
<dbReference type="EMBL" id="BAAAHP010000003">
    <property type="protein sequence ID" value="GAA0919200.1"/>
    <property type="molecule type" value="Genomic_DNA"/>
</dbReference>
<keyword evidence="1" id="KW-1133">Transmembrane helix</keyword>
<evidence type="ECO:0000256" key="1">
    <source>
        <dbReference type="SAM" id="Phobius"/>
    </source>
</evidence>
<feature type="domain" description="DUF4328" evidence="2">
    <location>
        <begin position="1"/>
        <end position="131"/>
    </location>
</feature>
<feature type="transmembrane region" description="Helical" evidence="1">
    <location>
        <begin position="62"/>
        <end position="81"/>
    </location>
</feature>
<dbReference type="Pfam" id="PF14219">
    <property type="entry name" value="DUF4328"/>
    <property type="match status" value="1"/>
</dbReference>
<dbReference type="RefSeq" id="WP_379589731.1">
    <property type="nucleotide sequence ID" value="NZ_BAAAHP010000003.1"/>
</dbReference>
<organism evidence="3 4">
    <name type="scientific">Pseudonocardia zijingensis</name>
    <dbReference type="NCBI Taxonomy" id="153376"/>
    <lineage>
        <taxon>Bacteria</taxon>
        <taxon>Bacillati</taxon>
        <taxon>Actinomycetota</taxon>
        <taxon>Actinomycetes</taxon>
        <taxon>Pseudonocardiales</taxon>
        <taxon>Pseudonocardiaceae</taxon>
        <taxon>Pseudonocardia</taxon>
    </lineage>
</organism>
<accession>A0ABP3ZDC3</accession>
<sequence>MVWVARVRDDIAAFAPYHRFRFSRRFAVGGLAIPFVNLWFSRRIIDDLWAGRPGPGAWIVRVWRACLVSAILLRVGGSAAVTAVTEGAALEDMLVTHVAVWLLMGSIVLTIEVLLVLGAVVSLAVIVRRIDGRRGVLPHAPAAGVGNERSASSSASTS</sequence>
<protein>
    <recommendedName>
        <fullName evidence="2">DUF4328 domain-containing protein</fullName>
    </recommendedName>
</protein>
<keyword evidence="1" id="KW-0812">Transmembrane</keyword>
<gene>
    <name evidence="3" type="ORF">GCM10009559_01160</name>
</gene>